<dbReference type="Proteomes" id="UP001174694">
    <property type="component" value="Unassembled WGS sequence"/>
</dbReference>
<dbReference type="GO" id="GO:0005743">
    <property type="term" value="C:mitochondrial inner membrane"/>
    <property type="evidence" value="ECO:0007669"/>
    <property type="project" value="TreeGrafter"/>
</dbReference>
<dbReference type="PANTHER" id="PTHR28106:SF1">
    <property type="entry name" value="MITOCHONDRIAL ATPASE COMPLEX SUBUNIT ATP10"/>
    <property type="match status" value="1"/>
</dbReference>
<dbReference type="AlphaFoldDB" id="A0AA38VGV8"/>
<name>A0AA38VGV8_9PEZI</name>
<proteinExistence type="predicted"/>
<gene>
    <name evidence="2" type="ORF">NKR23_g7423</name>
</gene>
<organism evidence="2 3">
    <name type="scientific">Pleurostoma richardsiae</name>
    <dbReference type="NCBI Taxonomy" id="41990"/>
    <lineage>
        <taxon>Eukaryota</taxon>
        <taxon>Fungi</taxon>
        <taxon>Dikarya</taxon>
        <taxon>Ascomycota</taxon>
        <taxon>Pezizomycotina</taxon>
        <taxon>Sordariomycetes</taxon>
        <taxon>Sordariomycetidae</taxon>
        <taxon>Calosphaeriales</taxon>
        <taxon>Pleurostomataceae</taxon>
        <taxon>Pleurostoma</taxon>
    </lineage>
</organism>
<reference evidence="2" key="1">
    <citation type="submission" date="2022-07" db="EMBL/GenBank/DDBJ databases">
        <title>Fungi with potential for degradation of polypropylene.</title>
        <authorList>
            <person name="Gostincar C."/>
        </authorList>
    </citation>
    <scope>NUCLEOTIDE SEQUENCE</scope>
    <source>
        <strain evidence="2">EXF-13308</strain>
    </source>
</reference>
<dbReference type="Pfam" id="PF05176">
    <property type="entry name" value="ATP-synt_10"/>
    <property type="match status" value="1"/>
</dbReference>
<evidence type="ECO:0000256" key="1">
    <source>
        <dbReference type="SAM" id="MobiDB-lite"/>
    </source>
</evidence>
<feature type="region of interest" description="Disordered" evidence="1">
    <location>
        <begin position="37"/>
        <end position="77"/>
    </location>
</feature>
<dbReference type="PANTHER" id="PTHR28106">
    <property type="entry name" value="MITOCHONDRIAL ATPASE COMPLEX SUBUNIT ATP10"/>
    <property type="match status" value="1"/>
</dbReference>
<keyword evidence="3" id="KW-1185">Reference proteome</keyword>
<dbReference type="GO" id="GO:0033615">
    <property type="term" value="P:mitochondrial proton-transporting ATP synthase complex assembly"/>
    <property type="evidence" value="ECO:0007669"/>
    <property type="project" value="TreeGrafter"/>
</dbReference>
<sequence length="340" mass="38355">MLERAYRGAGLKAARQPIVTCLFCQWSRPFSATCRRLKDGKTSTPPKEPSKPAQSSDVAAVPQSAPESPLANAPRAYGKRVDDFKPVPLSRPIGMHFPPQAGENTGVDTRSLQQRRDDFVDYEKHLKRREELKQKMAKPYFREWSNLQFQKGKSFLAPPRLFRADKSLYFPNLHGRTLAGTKPGAPLDTTPVLSGAAASVVTVFSSLWAENQTRTFVSPEANPALHETLRVSGGRAQLVRVNFEENAMRYWLVRLFSGSLRRQVGKENWHKYFLIRRGVSEEIRESIGLLNSKVGYTYLVDRECRIRWAGSGPSEPEEREGLVKGVHRLLDEDAKRTTSS</sequence>
<comment type="caution">
    <text evidence="2">The sequence shown here is derived from an EMBL/GenBank/DDBJ whole genome shotgun (WGS) entry which is preliminary data.</text>
</comment>
<evidence type="ECO:0008006" key="4">
    <source>
        <dbReference type="Google" id="ProtNLM"/>
    </source>
</evidence>
<evidence type="ECO:0000313" key="3">
    <source>
        <dbReference type="Proteomes" id="UP001174694"/>
    </source>
</evidence>
<dbReference type="InterPro" id="IPR007849">
    <property type="entry name" value="ATP10"/>
</dbReference>
<evidence type="ECO:0000313" key="2">
    <source>
        <dbReference type="EMBL" id="KAJ9142225.1"/>
    </source>
</evidence>
<protein>
    <recommendedName>
        <fullName evidence="4">Mitochondrial ATPase complex subunit ATP10</fullName>
    </recommendedName>
</protein>
<accession>A0AA38VGV8</accession>
<dbReference type="EMBL" id="JANBVO010000023">
    <property type="protein sequence ID" value="KAJ9142225.1"/>
    <property type="molecule type" value="Genomic_DNA"/>
</dbReference>